<dbReference type="EMBL" id="GIFC01007676">
    <property type="protein sequence ID" value="MXU89759.1"/>
    <property type="molecule type" value="Transcribed_RNA"/>
</dbReference>
<organism evidence="2">
    <name type="scientific">Ixodes ricinus</name>
    <name type="common">Common tick</name>
    <name type="synonym">Acarus ricinus</name>
    <dbReference type="NCBI Taxonomy" id="34613"/>
    <lineage>
        <taxon>Eukaryota</taxon>
        <taxon>Metazoa</taxon>
        <taxon>Ecdysozoa</taxon>
        <taxon>Arthropoda</taxon>
        <taxon>Chelicerata</taxon>
        <taxon>Arachnida</taxon>
        <taxon>Acari</taxon>
        <taxon>Parasitiformes</taxon>
        <taxon>Ixodida</taxon>
        <taxon>Ixodoidea</taxon>
        <taxon>Ixodidae</taxon>
        <taxon>Ixodinae</taxon>
        <taxon>Ixodes</taxon>
    </lineage>
</organism>
<evidence type="ECO:0000313" key="2">
    <source>
        <dbReference type="EMBL" id="MXU89759.1"/>
    </source>
</evidence>
<sequence>MRLPRKVSAALVAPWRRGSEAAESTAPSPPPRATVPCAGDSGTAGDEGHAEPCKDVPARPGAVPGEPGPSRSGQSRRPASSCRRPRAGAPGWRAAPAAPGLGTPGLESLV</sequence>
<feature type="region of interest" description="Disordered" evidence="1">
    <location>
        <begin position="14"/>
        <end position="110"/>
    </location>
</feature>
<evidence type="ECO:0000256" key="1">
    <source>
        <dbReference type="SAM" id="MobiDB-lite"/>
    </source>
</evidence>
<feature type="compositionally biased region" description="Basic and acidic residues" evidence="1">
    <location>
        <begin position="46"/>
        <end position="57"/>
    </location>
</feature>
<accession>A0A6B0UJ97</accession>
<proteinExistence type="predicted"/>
<feature type="compositionally biased region" description="Low complexity" evidence="1">
    <location>
        <begin position="75"/>
        <end position="110"/>
    </location>
</feature>
<name>A0A6B0UJ97_IXORI</name>
<dbReference type="AlphaFoldDB" id="A0A6B0UJ97"/>
<protein>
    <submittedName>
        <fullName evidence="2">Uncharacterized protein</fullName>
    </submittedName>
</protein>
<reference evidence="2" key="1">
    <citation type="submission" date="2019-12" db="EMBL/GenBank/DDBJ databases">
        <title>An insight into the sialome of adult female Ixodes ricinus ticks feeding for 6 days.</title>
        <authorList>
            <person name="Perner J."/>
            <person name="Ribeiro J.M.C."/>
        </authorList>
    </citation>
    <scope>NUCLEOTIDE SEQUENCE</scope>
    <source>
        <strain evidence="2">Semi-engorged</strain>
        <tissue evidence="2">Salivary glands</tissue>
    </source>
</reference>